<dbReference type="AlphaFoldDB" id="A0A376H3Y2"/>
<protein>
    <submittedName>
        <fullName evidence="1">Uncharacterized protein</fullName>
    </submittedName>
</protein>
<evidence type="ECO:0000313" key="1">
    <source>
        <dbReference type="EMBL" id="STD85073.1"/>
    </source>
</evidence>
<accession>A0A376H3Y2</accession>
<keyword evidence="2" id="KW-1185">Reference proteome</keyword>
<evidence type="ECO:0000313" key="2">
    <source>
        <dbReference type="Proteomes" id="UP000254807"/>
    </source>
</evidence>
<proteinExistence type="predicted"/>
<dbReference type="Proteomes" id="UP000254807">
    <property type="component" value="Unassembled WGS sequence"/>
</dbReference>
<name>A0A376H3Y2_ENTGA</name>
<reference evidence="1 2" key="1">
    <citation type="submission" date="2018-06" db="EMBL/GenBank/DDBJ databases">
        <authorList>
            <consortium name="Pathogen Informatics"/>
            <person name="Doyle S."/>
        </authorList>
    </citation>
    <scope>NUCLEOTIDE SEQUENCE [LARGE SCALE GENOMIC DNA]</scope>
    <source>
        <strain evidence="1 2">NCTC12360</strain>
    </source>
</reference>
<gene>
    <name evidence="1" type="ORF">NCTC12360_03624</name>
</gene>
<dbReference type="EMBL" id="UFYW01000001">
    <property type="protein sequence ID" value="STD85073.1"/>
    <property type="molecule type" value="Genomic_DNA"/>
</dbReference>
<organism evidence="1 2">
    <name type="scientific">Enterococcus gallinarum</name>
    <dbReference type="NCBI Taxonomy" id="1353"/>
    <lineage>
        <taxon>Bacteria</taxon>
        <taxon>Bacillati</taxon>
        <taxon>Bacillota</taxon>
        <taxon>Bacilli</taxon>
        <taxon>Lactobacillales</taxon>
        <taxon>Enterococcaceae</taxon>
        <taxon>Enterococcus</taxon>
    </lineage>
</organism>
<dbReference type="RefSeq" id="WP_060813994.1">
    <property type="nucleotide sequence ID" value="NZ_JAJGOJ010000001.1"/>
</dbReference>
<dbReference type="OrthoDB" id="2185845at2"/>
<sequence length="90" mass="10067">MDITIRGKASCVNCKENYDGKLIVHLQEDADGKLKTVPPLEENELHSDEIAIHYDYGEVKDAIEGTFVCPACQTANDVRIEIPQELLHNT</sequence>